<feature type="domain" description="EGF-like" evidence="23">
    <location>
        <begin position="786"/>
        <end position="822"/>
    </location>
</feature>
<dbReference type="GO" id="GO:0009953">
    <property type="term" value="P:dorsal/ventral pattern formation"/>
    <property type="evidence" value="ECO:0007669"/>
    <property type="project" value="UniProtKB-ARBA"/>
</dbReference>
<dbReference type="GO" id="GO:0005112">
    <property type="term" value="F:Notch binding"/>
    <property type="evidence" value="ECO:0007669"/>
    <property type="project" value="InterPro"/>
</dbReference>
<feature type="compositionally biased region" description="Low complexity" evidence="20">
    <location>
        <begin position="1591"/>
        <end position="1605"/>
    </location>
</feature>
<evidence type="ECO:0000256" key="1">
    <source>
        <dbReference type="ARBA" id="ARBA00004479"/>
    </source>
</evidence>
<dbReference type="SMART" id="SM00214">
    <property type="entry name" value="VWC"/>
    <property type="match status" value="1"/>
</dbReference>
<dbReference type="InterPro" id="IPR000152">
    <property type="entry name" value="EGF-type_Asp/Asn_hydroxyl_site"/>
</dbReference>
<protein>
    <recommendedName>
        <fullName evidence="19">Delta-like protein</fullName>
    </recommendedName>
</protein>
<dbReference type="FunFam" id="2.10.25.10:FF:000045">
    <property type="entry name" value="Slit guidance ligand 2"/>
    <property type="match status" value="1"/>
</dbReference>
<evidence type="ECO:0000256" key="4">
    <source>
        <dbReference type="ARBA" id="ARBA00022525"/>
    </source>
</evidence>
<dbReference type="GO" id="GO:0005886">
    <property type="term" value="C:plasma membrane"/>
    <property type="evidence" value="ECO:0007669"/>
    <property type="project" value="TreeGrafter"/>
</dbReference>
<dbReference type="GO" id="GO:0030855">
    <property type="term" value="P:epithelial cell differentiation"/>
    <property type="evidence" value="ECO:0007669"/>
    <property type="project" value="UniProtKB-ARBA"/>
</dbReference>
<evidence type="ECO:0000256" key="20">
    <source>
        <dbReference type="SAM" id="MobiDB-lite"/>
    </source>
</evidence>
<feature type="domain" description="EGF-like" evidence="23">
    <location>
        <begin position="748"/>
        <end position="784"/>
    </location>
</feature>
<feature type="disulfide bond" evidence="17">
    <location>
        <begin position="555"/>
        <end position="564"/>
    </location>
</feature>
<dbReference type="InterPro" id="IPR009030">
    <property type="entry name" value="Growth_fac_rcpt_cys_sf"/>
</dbReference>
<evidence type="ECO:0000259" key="24">
    <source>
        <dbReference type="PROSITE" id="PS50184"/>
    </source>
</evidence>
<dbReference type="EMBL" id="LR786093">
    <property type="protein sequence ID" value="CAB3257643.1"/>
    <property type="molecule type" value="mRNA"/>
</dbReference>
<evidence type="ECO:0000256" key="14">
    <source>
        <dbReference type="ARBA" id="ARBA00023136"/>
    </source>
</evidence>
<dbReference type="InterPro" id="IPR056986">
    <property type="entry name" value="JAG1_1/2_dom"/>
</dbReference>
<evidence type="ECO:0000256" key="19">
    <source>
        <dbReference type="RuleBase" id="RU280815"/>
    </source>
</evidence>
<feature type="disulfide bond" evidence="17">
    <location>
        <begin position="328"/>
        <end position="337"/>
    </location>
</feature>
<feature type="compositionally biased region" description="Basic and acidic residues" evidence="20">
    <location>
        <begin position="1568"/>
        <end position="1577"/>
    </location>
</feature>
<feature type="signal peptide" evidence="22">
    <location>
        <begin position="1"/>
        <end position="24"/>
    </location>
</feature>
<evidence type="ECO:0000256" key="7">
    <source>
        <dbReference type="ARBA" id="ARBA00022729"/>
    </source>
</evidence>
<comment type="caution">
    <text evidence="17">Lacks conserved residue(s) required for the propagation of feature annotation.</text>
</comment>
<dbReference type="Pfam" id="PF23575">
    <property type="entry name" value="JAG1"/>
    <property type="match status" value="1"/>
</dbReference>
<feature type="disulfide bond" evidence="18">
    <location>
        <begin position="223"/>
        <end position="232"/>
    </location>
</feature>
<comment type="subcellular location">
    <subcellularLocation>
        <location evidence="1 19">Membrane</location>
        <topology evidence="1 19">Single-pass type I membrane protein</topology>
    </subcellularLocation>
    <subcellularLocation>
        <location evidence="2">Secreted</location>
    </subcellularLocation>
</comment>
<dbReference type="FunFam" id="2.10.25.10:FF:000095">
    <property type="entry name" value="Notch, isoform B"/>
    <property type="match status" value="1"/>
</dbReference>
<feature type="domain" description="EGF-like" evidence="23">
    <location>
        <begin position="824"/>
        <end position="860"/>
    </location>
</feature>
<dbReference type="Pfam" id="PF00008">
    <property type="entry name" value="EGF"/>
    <property type="match status" value="3"/>
</dbReference>
<keyword evidence="16" id="KW-0325">Glycoprotein</keyword>
<feature type="compositionally biased region" description="Polar residues" evidence="20">
    <location>
        <begin position="1226"/>
        <end position="1235"/>
    </location>
</feature>
<feature type="compositionally biased region" description="Basic residues" evidence="20">
    <location>
        <begin position="1428"/>
        <end position="1437"/>
    </location>
</feature>
<dbReference type="PROSITE" id="PS00010">
    <property type="entry name" value="ASX_HYDROXYL"/>
    <property type="match status" value="10"/>
</dbReference>
<evidence type="ECO:0000256" key="12">
    <source>
        <dbReference type="ARBA" id="ARBA00022976"/>
    </source>
</evidence>
<feature type="disulfide bond" evidence="17">
    <location>
        <begin position="735"/>
        <end position="744"/>
    </location>
</feature>
<evidence type="ECO:0000256" key="8">
    <source>
        <dbReference type="ARBA" id="ARBA00022737"/>
    </source>
</evidence>
<dbReference type="PROSITE" id="PS01187">
    <property type="entry name" value="EGF_CA"/>
    <property type="match status" value="3"/>
</dbReference>
<dbReference type="InterPro" id="IPR001774">
    <property type="entry name" value="DSL"/>
</dbReference>
<dbReference type="FunFam" id="2.10.25.10:FF:000018">
    <property type="entry name" value="Delta-like 1"/>
    <property type="match status" value="1"/>
</dbReference>
<proteinExistence type="evidence at transcript level"/>
<dbReference type="GO" id="GO:0007219">
    <property type="term" value="P:Notch signaling pathway"/>
    <property type="evidence" value="ECO:0007669"/>
    <property type="project" value="UniProtKB-KW"/>
</dbReference>
<feature type="disulfide bond" evidence="17">
    <location>
        <begin position="366"/>
        <end position="375"/>
    </location>
</feature>
<accession>A0A6F9DGC2</accession>
<dbReference type="GO" id="GO:0032991">
    <property type="term" value="C:protein-containing complex"/>
    <property type="evidence" value="ECO:0007669"/>
    <property type="project" value="TreeGrafter"/>
</dbReference>
<feature type="disulfide bond" evidence="17">
    <location>
        <begin position="442"/>
        <end position="451"/>
    </location>
</feature>
<dbReference type="InterPro" id="IPR026219">
    <property type="entry name" value="Jagged/Serrate"/>
</dbReference>
<feature type="domain" description="EGF-like" evidence="23">
    <location>
        <begin position="633"/>
        <end position="669"/>
    </location>
</feature>
<feature type="compositionally biased region" description="Basic and acidic residues" evidence="20">
    <location>
        <begin position="1417"/>
        <end position="1427"/>
    </location>
</feature>
<dbReference type="FunFam" id="2.10.25.10:FF:000537">
    <property type="entry name" value="Notch 3"/>
    <property type="match status" value="1"/>
</dbReference>
<feature type="domain" description="EGF-like" evidence="23">
    <location>
        <begin position="529"/>
        <end position="565"/>
    </location>
</feature>
<dbReference type="FunFam" id="2.10.25.10:FF:000472">
    <property type="entry name" value="Uncharacterized protein, isoform A"/>
    <property type="match status" value="1"/>
</dbReference>
<dbReference type="SMART" id="SM00051">
    <property type="entry name" value="DSL"/>
    <property type="match status" value="1"/>
</dbReference>
<keyword evidence="8 19" id="KW-0677">Repeat</keyword>
<dbReference type="GO" id="GO:0048732">
    <property type="term" value="P:gland development"/>
    <property type="evidence" value="ECO:0007669"/>
    <property type="project" value="UniProtKB-ARBA"/>
</dbReference>
<feature type="disulfide bond" evidence="17">
    <location>
        <begin position="850"/>
        <end position="859"/>
    </location>
</feature>
<feature type="disulfide bond" evidence="17">
    <location>
        <begin position="774"/>
        <end position="783"/>
    </location>
</feature>
<reference evidence="26" key="1">
    <citation type="submission" date="2020-04" db="EMBL/GenBank/DDBJ databases">
        <authorList>
            <person name="Neveu A P."/>
        </authorList>
    </citation>
    <scope>NUCLEOTIDE SEQUENCE</scope>
    <source>
        <tissue evidence="26">Whole embryo</tissue>
    </source>
</reference>
<dbReference type="GO" id="GO:0005576">
    <property type="term" value="C:extracellular region"/>
    <property type="evidence" value="ECO:0007669"/>
    <property type="project" value="UniProtKB-SubCell"/>
</dbReference>
<feature type="domain" description="EGF-like" evidence="23">
    <location>
        <begin position="671"/>
        <end position="707"/>
    </location>
</feature>
<evidence type="ECO:0000256" key="21">
    <source>
        <dbReference type="SAM" id="Phobius"/>
    </source>
</evidence>
<dbReference type="FunFam" id="2.10.25.10:FF:000122">
    <property type="entry name" value="Protein crumbs homolog 2"/>
    <property type="match status" value="2"/>
</dbReference>
<dbReference type="SUPFAM" id="SSF57184">
    <property type="entry name" value="Growth factor receptor domain"/>
    <property type="match status" value="4"/>
</dbReference>
<dbReference type="GO" id="GO:0005509">
    <property type="term" value="F:calcium ion binding"/>
    <property type="evidence" value="ECO:0007669"/>
    <property type="project" value="InterPro"/>
</dbReference>
<dbReference type="PROSITE" id="PS01186">
    <property type="entry name" value="EGF_2"/>
    <property type="match status" value="11"/>
</dbReference>
<evidence type="ECO:0000256" key="13">
    <source>
        <dbReference type="ARBA" id="ARBA00022989"/>
    </source>
</evidence>
<feature type="disulfide bond" evidence="18">
    <location>
        <begin position="190"/>
        <end position="199"/>
    </location>
</feature>
<feature type="domain" description="EGF-like" evidence="23">
    <location>
        <begin position="416"/>
        <end position="452"/>
    </location>
</feature>
<dbReference type="GO" id="GO:0030182">
    <property type="term" value="P:neuron differentiation"/>
    <property type="evidence" value="ECO:0007669"/>
    <property type="project" value="UniProtKB-ARBA"/>
</dbReference>
<keyword evidence="4" id="KW-0964">Secreted</keyword>
<keyword evidence="15 17" id="KW-1015">Disulfide bond</keyword>
<dbReference type="GO" id="GO:0045197">
    <property type="term" value="P:establishment or maintenance of epithelial cell apical/basal polarity"/>
    <property type="evidence" value="ECO:0007669"/>
    <property type="project" value="TreeGrafter"/>
</dbReference>
<feature type="disulfide bond" evidence="17">
    <location>
        <begin position="621"/>
        <end position="630"/>
    </location>
</feature>
<feature type="compositionally biased region" description="Polar residues" evidence="20">
    <location>
        <begin position="1456"/>
        <end position="1469"/>
    </location>
</feature>
<dbReference type="Gene3D" id="2.60.40.3510">
    <property type="match status" value="1"/>
</dbReference>
<dbReference type="Pfam" id="PF07657">
    <property type="entry name" value="MNNL"/>
    <property type="match status" value="1"/>
</dbReference>
<evidence type="ECO:0000256" key="6">
    <source>
        <dbReference type="ARBA" id="ARBA00022692"/>
    </source>
</evidence>
<evidence type="ECO:0000256" key="2">
    <source>
        <dbReference type="ARBA" id="ARBA00004613"/>
    </source>
</evidence>
<evidence type="ECO:0000256" key="5">
    <source>
        <dbReference type="ARBA" id="ARBA00022536"/>
    </source>
</evidence>
<keyword evidence="7 19" id="KW-0732">Signal</keyword>
<dbReference type="FunFam" id="2.10.25.10:FF:000294">
    <property type="entry name" value="Delta-like protein"/>
    <property type="match status" value="1"/>
</dbReference>
<keyword evidence="11" id="KW-0832">Ubl conjugation</keyword>
<dbReference type="SMART" id="SM00179">
    <property type="entry name" value="EGF_CA"/>
    <property type="match status" value="14"/>
</dbReference>
<feature type="chain" id="PRO_5026010334" description="Delta-like protein" evidence="22">
    <location>
        <begin position="25"/>
        <end position="1622"/>
    </location>
</feature>
<dbReference type="GO" id="GO:0048568">
    <property type="term" value="P:embryonic organ development"/>
    <property type="evidence" value="ECO:0007669"/>
    <property type="project" value="UniProtKB-ARBA"/>
</dbReference>
<dbReference type="FunFam" id="2.10.25.10:FF:000146">
    <property type="entry name" value="Putative neurogenic locus notch"/>
    <property type="match status" value="1"/>
</dbReference>
<feature type="domain" description="EGF-like" evidence="23">
    <location>
        <begin position="491"/>
        <end position="527"/>
    </location>
</feature>
<evidence type="ECO:0000256" key="22">
    <source>
        <dbReference type="SAM" id="SignalP"/>
    </source>
</evidence>
<comment type="function">
    <text evidence="19">Putative Notch ligand involved in the mediation of Notch signaling.</text>
</comment>
<dbReference type="Pfam" id="PF12661">
    <property type="entry name" value="hEGF"/>
    <property type="match status" value="4"/>
</dbReference>
<dbReference type="Pfam" id="PF25024">
    <property type="entry name" value="EGF_TEN"/>
    <property type="match status" value="1"/>
</dbReference>
<dbReference type="GO" id="GO:0048598">
    <property type="term" value="P:embryonic morphogenesis"/>
    <property type="evidence" value="ECO:0007669"/>
    <property type="project" value="UniProtKB-ARBA"/>
</dbReference>
<feature type="disulfide bond" evidence="17">
    <location>
        <begin position="404"/>
        <end position="413"/>
    </location>
</feature>
<dbReference type="PANTHER" id="PTHR24049:SF22">
    <property type="entry name" value="DROSOPHILA CRUMBS HOMOLOG"/>
    <property type="match status" value="1"/>
</dbReference>
<feature type="region of interest" description="Disordered" evidence="20">
    <location>
        <begin position="1225"/>
        <end position="1244"/>
    </location>
</feature>
<dbReference type="SMART" id="SM00215">
    <property type="entry name" value="VWC_out"/>
    <property type="match status" value="1"/>
</dbReference>
<feature type="region of interest" description="Disordered" evidence="20">
    <location>
        <begin position="1396"/>
        <end position="1622"/>
    </location>
</feature>
<feature type="domain" description="EGF-like" evidence="23">
    <location>
        <begin position="378"/>
        <end position="414"/>
    </location>
</feature>
<feature type="domain" description="VWFC" evidence="24">
    <location>
        <begin position="867"/>
        <end position="939"/>
    </location>
</feature>
<dbReference type="SUPFAM" id="SSF57196">
    <property type="entry name" value="EGF/Laminin"/>
    <property type="match status" value="1"/>
</dbReference>
<evidence type="ECO:0000256" key="18">
    <source>
        <dbReference type="PROSITE-ProRule" id="PRU00377"/>
    </source>
</evidence>
<dbReference type="InterPro" id="IPR018097">
    <property type="entry name" value="EGF_Ca-bd_CS"/>
</dbReference>
<dbReference type="Gene3D" id="2.10.25.10">
    <property type="entry name" value="Laminin"/>
    <property type="match status" value="15"/>
</dbReference>
<dbReference type="SMART" id="SM00181">
    <property type="entry name" value="EGF"/>
    <property type="match status" value="16"/>
</dbReference>
<dbReference type="InterPro" id="IPR000742">
    <property type="entry name" value="EGF"/>
</dbReference>
<sequence length="1622" mass="177431">MDKRLLRRFLGLVLWICLAEVGRSTPLGFFELQIVRLQNTAGELLSGECCDGTRNESGLCLADRCDTFFRVCLKAYQTSSSESNSEKCMFGTATSPLLGSNSLVVESIDDPDNPGRFKIPLLFTWMRTFTLVIDVLDMDQRNGDSGEENFASEVIARHTHSSMLNPSSEWHSLSHSGRAAYLVYRIRVRCNKHHYGFNCTKFCEPQANYFGHYTCDRNGNKKCMDGWMGENCNKAICKVGCSIEHGFCDIPGECKCRLGWQGERCDSCITYPGCLHGTCRGETYDCQCDTNWGGLLCDRDLNYCGTHKPCMNGGHCSNPEPDKFKCTCPEGYEGVRCEIVKYACVSDPCENGGTCRNVGRGFRCQCKDGWTGKTCEKDIDDCESQPCAHGGVCKDLVNGFSCQCPEHWEGVNCQLDKNECNNSPCVHARSCHNLPGKYHCVCEPGWDGRNCDINVNDCNGQCKNGATCVDRVNGFTCMCALGFEGRTCEINTNDCADDPCLQGGQCVDGVNDFQCICPAGYSGKSCQLEEGYCEPNPCQNGAECFNRNNDYYCNCSSKFEGKNCSRLRNDCEHKTCQVIDSCTIHVPSNKTARGYVIQESGVCGKRGTCVSLPGNQYKCQCQGGYEGRHCELSTNDCTSSLCLNGGTCIDGLNSYTCMCLPGFQGPNCESNVDDCEPDPCRGRGRCEDLVDGFVCHCRGPWMGRTCNSRGDQCNGEPCLNGGVCHPTTDSFVCDCPSGWTGIACQTREASPCTSDPCLNNGTCVGSGDSFECVCMEGFDGHRCQDDEDDCSPYPCYNNGKCVDGINHYTCECIPGFAGPDCRINIDECASNPCAFGSTCVDENNGYTCICAPGMSGKRCQKVDAPYDSCVSKGLVYPDGTQWKESCNTCTCNAGKTHCTKIWCGPAICDNKSMKKMQTCPNGQECSFLTASECFTPQCSSRRVCRSPRSVYPVELGFVDSVEACLPNRDLPNSNCARVTCSFNRERMAENNYVTDVCAVIRNLAIFRPFAQRHTLVIACGISNTDPNDIQITISSNTSDTTDPTASNASGKLVDYLSSGNDQTSILSAIKEVKLETTVFKPVTGPDDYLIPLVASIAAVLVGIIVLAILICWCLYRRNDRQARSGGFVAGRRSDSIDRVDNNNKHLEEESDDADVGAGKSLKVIGLDMRKINNVQLQEKQCGNLVLGVNCLPSDKDPVLNNLYPKKVSTADLVVSAAAAHRNTAASGKTVQSAQRGANKHPASAKRHIIASSAVPSSTAYSISTNDVPYRDAPKDDGPIHYPSSRAQVNAMSQVNSNPHYQNAQSYAPHHNHQHVRLEHHQDTQEMSDEDEVFETTPIAPVSRAGQYPEHRRILPSCDCHSEGCNADDRSYRSAFTHPSQEDFSESEEVAMLMGQNVAPPRRPNNNRRHHRCHRPHNRCEAQADPRRSNRHRNRKRTPQLLYQDSDPPQSDADVMTSDSGAMRANTSSLGDAMLPPYESVVSLNESRSGTPCDCAQGRQSAASSGHPDHPVTPSYHQSPPPSYSRHYHRPTQSYRNTAPAAAPPGGRDLQTSIYSTPGYENVPGHSSSRADARKEDGEYTNNERLSAANAPSSSSRTGSSSPGDDSTTELLSHKQNPHEVSV</sequence>
<evidence type="ECO:0000256" key="16">
    <source>
        <dbReference type="ARBA" id="ARBA00023180"/>
    </source>
</evidence>
<dbReference type="InterPro" id="IPR013032">
    <property type="entry name" value="EGF-like_CS"/>
</dbReference>
<dbReference type="InterPro" id="IPR001007">
    <property type="entry name" value="VWF_dom"/>
</dbReference>
<evidence type="ECO:0000256" key="10">
    <source>
        <dbReference type="ARBA" id="ARBA00022837"/>
    </source>
</evidence>
<keyword evidence="13 19" id="KW-1133">Transmembrane helix</keyword>
<feature type="domain" description="EGF-like" evidence="23">
    <location>
        <begin position="454"/>
        <end position="489"/>
    </location>
</feature>
<gene>
    <name evidence="26" type="primary">Jag</name>
</gene>
<keyword evidence="6 19" id="KW-0812">Transmembrane</keyword>
<evidence type="ECO:0000256" key="17">
    <source>
        <dbReference type="PROSITE-ProRule" id="PRU00076"/>
    </source>
</evidence>
<dbReference type="GO" id="GO:0048468">
    <property type="term" value="P:cell development"/>
    <property type="evidence" value="ECO:0007669"/>
    <property type="project" value="UniProtKB-ARBA"/>
</dbReference>
<feature type="disulfide bond" evidence="17">
    <location>
        <begin position="697"/>
        <end position="706"/>
    </location>
</feature>
<feature type="domain" description="DSL" evidence="25">
    <location>
        <begin position="188"/>
        <end position="232"/>
    </location>
</feature>
<keyword evidence="9" id="KW-0221">Differentiation</keyword>
<organism evidence="26">
    <name type="scientific">Phallusia mammillata</name>
    <dbReference type="NCBI Taxonomy" id="59560"/>
    <lineage>
        <taxon>Eukaryota</taxon>
        <taxon>Metazoa</taxon>
        <taxon>Chordata</taxon>
        <taxon>Tunicata</taxon>
        <taxon>Ascidiacea</taxon>
        <taxon>Phlebobranchia</taxon>
        <taxon>Ascidiidae</taxon>
        <taxon>Phallusia</taxon>
    </lineage>
</organism>
<dbReference type="PRINTS" id="PR00010">
    <property type="entry name" value="EGFBLOOD"/>
</dbReference>
<evidence type="ECO:0000259" key="25">
    <source>
        <dbReference type="PROSITE" id="PS51051"/>
    </source>
</evidence>
<dbReference type="Gene3D" id="2.10.25.140">
    <property type="match status" value="1"/>
</dbReference>
<evidence type="ECO:0000256" key="9">
    <source>
        <dbReference type="ARBA" id="ARBA00022782"/>
    </source>
</evidence>
<evidence type="ECO:0000256" key="11">
    <source>
        <dbReference type="ARBA" id="ARBA00022843"/>
    </source>
</evidence>
<dbReference type="FunFam" id="2.10.25.10:FF:000117">
    <property type="entry name" value="Delta-like protein"/>
    <property type="match status" value="1"/>
</dbReference>
<name>A0A6F9DGC2_9ASCI</name>
<feature type="domain" description="EGF-like" evidence="23">
    <location>
        <begin position="300"/>
        <end position="338"/>
    </location>
</feature>
<dbReference type="PROSITE" id="PS00022">
    <property type="entry name" value="EGF_1"/>
    <property type="match status" value="15"/>
</dbReference>
<keyword evidence="5 17" id="KW-0245">EGF-like domain</keyword>
<evidence type="ECO:0000256" key="3">
    <source>
        <dbReference type="ARBA" id="ARBA00022473"/>
    </source>
</evidence>
<feature type="compositionally biased region" description="Basic residues" evidence="20">
    <location>
        <begin position="1404"/>
        <end position="1416"/>
    </location>
</feature>
<keyword evidence="14 19" id="KW-0472">Membrane</keyword>
<feature type="disulfide bond" evidence="17">
    <location>
        <begin position="479"/>
        <end position="488"/>
    </location>
</feature>
<evidence type="ECO:0000313" key="26">
    <source>
        <dbReference type="EMBL" id="CAB3257643.1"/>
    </source>
</evidence>
<dbReference type="InterPro" id="IPR051022">
    <property type="entry name" value="Notch_Cell-Fate_Det"/>
</dbReference>
<dbReference type="FunFam" id="2.10.25.140:FF:000001">
    <property type="entry name" value="Delta-like protein"/>
    <property type="match status" value="1"/>
</dbReference>
<keyword evidence="12" id="KW-0914">Notch signaling pathway</keyword>
<dbReference type="Pfam" id="PF01414">
    <property type="entry name" value="DSL"/>
    <property type="match status" value="1"/>
</dbReference>
<feature type="domain" description="EGF-like" evidence="23">
    <location>
        <begin position="340"/>
        <end position="376"/>
    </location>
</feature>
<dbReference type="InterPro" id="IPR011651">
    <property type="entry name" value="Notch_ligand_N"/>
</dbReference>
<feature type="disulfide bond" evidence="17">
    <location>
        <begin position="812"/>
        <end position="821"/>
    </location>
</feature>
<dbReference type="PANTHER" id="PTHR24049">
    <property type="entry name" value="CRUMBS FAMILY MEMBER"/>
    <property type="match status" value="1"/>
</dbReference>
<dbReference type="GO" id="GO:0055123">
    <property type="term" value="P:digestive system development"/>
    <property type="evidence" value="ECO:0007669"/>
    <property type="project" value="UniProtKB-ARBA"/>
</dbReference>
<dbReference type="PROSITE" id="PS50184">
    <property type="entry name" value="VWFC_2"/>
    <property type="match status" value="1"/>
</dbReference>
<feature type="transmembrane region" description="Helical" evidence="21">
    <location>
        <begin position="1088"/>
        <end position="1115"/>
    </location>
</feature>
<dbReference type="GO" id="GO:0007157">
    <property type="term" value="P:heterophilic cell-cell adhesion via plasma membrane cell adhesion molecules"/>
    <property type="evidence" value="ECO:0007669"/>
    <property type="project" value="TreeGrafter"/>
</dbReference>
<feature type="disulfide bond" evidence="17">
    <location>
        <begin position="458"/>
        <end position="468"/>
    </location>
</feature>
<feature type="disulfide bond" evidence="18">
    <location>
        <begin position="203"/>
        <end position="215"/>
    </location>
</feature>
<evidence type="ECO:0000256" key="15">
    <source>
        <dbReference type="ARBA" id="ARBA00023157"/>
    </source>
</evidence>
<feature type="domain" description="EGF-like" evidence="23">
    <location>
        <begin position="709"/>
        <end position="745"/>
    </location>
</feature>
<feature type="disulfide bond" evidence="17">
    <location>
        <begin position="659"/>
        <end position="668"/>
    </location>
</feature>
<dbReference type="GO" id="GO:0035239">
    <property type="term" value="P:tube morphogenesis"/>
    <property type="evidence" value="ECO:0007669"/>
    <property type="project" value="UniProtKB-ARBA"/>
</dbReference>
<feature type="domain" description="EGF-like" evidence="23">
    <location>
        <begin position="595"/>
        <end position="631"/>
    </location>
</feature>
<dbReference type="FunFam" id="2.10.25.10:FF:000613">
    <property type="entry name" value="Delta-like protein"/>
    <property type="match status" value="1"/>
</dbReference>
<dbReference type="PROSITE" id="PS51051">
    <property type="entry name" value="DSL"/>
    <property type="match status" value="1"/>
</dbReference>
<dbReference type="PROSITE" id="PS50026">
    <property type="entry name" value="EGF_3"/>
    <property type="match status" value="14"/>
</dbReference>
<feature type="disulfide bond" evidence="17">
    <location>
        <begin position="517"/>
        <end position="526"/>
    </location>
</feature>
<dbReference type="PRINTS" id="PR02059">
    <property type="entry name" value="JAGGEDFAMILY"/>
</dbReference>
<dbReference type="CDD" id="cd00054">
    <property type="entry name" value="EGF_CA"/>
    <property type="match status" value="14"/>
</dbReference>
<dbReference type="InterPro" id="IPR001881">
    <property type="entry name" value="EGF-like_Ca-bd_dom"/>
</dbReference>
<keyword evidence="3 19" id="KW-0217">Developmental protein</keyword>
<keyword evidence="10" id="KW-0106">Calcium</keyword>
<evidence type="ECO:0000259" key="23">
    <source>
        <dbReference type="PROSITE" id="PS50026"/>
    </source>
</evidence>